<feature type="transmembrane region" description="Helical" evidence="4">
    <location>
        <begin position="60"/>
        <end position="84"/>
    </location>
</feature>
<reference evidence="5 6" key="1">
    <citation type="submission" date="2012-12" db="EMBL/GenBank/DDBJ databases">
        <title>Whole genome shotgun sequence of Gordonia aichiensis NBRC 108223.</title>
        <authorList>
            <person name="Isaki-Nakamura S."/>
            <person name="Hosoyama A."/>
            <person name="Tsuchikane K."/>
            <person name="Ando Y."/>
            <person name="Baba S."/>
            <person name="Ohji S."/>
            <person name="Hamada M."/>
            <person name="Tamura T."/>
            <person name="Yamazoe A."/>
            <person name="Yamazaki S."/>
            <person name="Fujita N."/>
        </authorList>
    </citation>
    <scope>NUCLEOTIDE SEQUENCE [LARGE SCALE GENOMIC DNA]</scope>
    <source>
        <strain evidence="5 6">NBRC 108223</strain>
    </source>
</reference>
<evidence type="ECO:0000256" key="1">
    <source>
        <dbReference type="ARBA" id="ARBA00004370"/>
    </source>
</evidence>
<keyword evidence="6" id="KW-1185">Reference proteome</keyword>
<dbReference type="eggNOG" id="ENOG5033UFP">
    <property type="taxonomic scope" value="Bacteria"/>
</dbReference>
<keyword evidence="4" id="KW-0812">Transmembrane</keyword>
<comment type="caution">
    <text evidence="5">The sequence shown here is derived from an EMBL/GenBank/DDBJ whole genome shotgun (WGS) entry which is preliminary data.</text>
</comment>
<keyword evidence="4" id="KW-1133">Transmembrane helix</keyword>
<evidence type="ECO:0000256" key="4">
    <source>
        <dbReference type="SAM" id="Phobius"/>
    </source>
</evidence>
<dbReference type="RefSeq" id="WP_005170119.1">
    <property type="nucleotide sequence ID" value="NZ_BANR01000003.1"/>
</dbReference>
<dbReference type="STRING" id="1220583.GOACH_03_02400"/>
<dbReference type="EMBL" id="BANR01000003">
    <property type="protein sequence ID" value="GAC47222.1"/>
    <property type="molecule type" value="Genomic_DNA"/>
</dbReference>
<evidence type="ECO:0000256" key="2">
    <source>
        <dbReference type="ARBA" id="ARBA00023136"/>
    </source>
</evidence>
<dbReference type="PANTHER" id="PTHR37042:SF4">
    <property type="entry name" value="OUTER MEMBRANE PROTEIN RV1973"/>
    <property type="match status" value="1"/>
</dbReference>
<dbReference type="PANTHER" id="PTHR37042">
    <property type="entry name" value="OUTER MEMBRANE PROTEIN RV1973"/>
    <property type="match status" value="1"/>
</dbReference>
<evidence type="ECO:0000313" key="6">
    <source>
        <dbReference type="Proteomes" id="UP000010988"/>
    </source>
</evidence>
<gene>
    <name evidence="5" type="ORF">GOACH_03_02400</name>
</gene>
<accession>L7KGZ8</accession>
<organism evidence="5 6">
    <name type="scientific">Gordonia aichiensis NBRC 108223</name>
    <dbReference type="NCBI Taxonomy" id="1220583"/>
    <lineage>
        <taxon>Bacteria</taxon>
        <taxon>Bacillati</taxon>
        <taxon>Actinomycetota</taxon>
        <taxon>Actinomycetes</taxon>
        <taxon>Mycobacteriales</taxon>
        <taxon>Gordoniaceae</taxon>
        <taxon>Gordonia</taxon>
    </lineage>
</organism>
<name>L7KGZ8_9ACTN</name>
<protein>
    <submittedName>
        <fullName evidence="5">Uncharacterized protein</fullName>
    </submittedName>
</protein>
<sequence>MTRRAGTGSTSAGASDREPSTSDRTLLAQDRAARAQLRNARDDLLDAEVAAGLRAGVRPIWWFVVAVVTIGAVVAAATGVSAWVRAADAYTDDDYRHTATEVASLLLSADPADPDRARRILDHATGGFHDEFAQSARSYTDYVRRSGTVGDATVGGSGVSARSGDDATVLVSALVDYRGQQQAPTREFRLKMLVVPDDGELKVGAVRYLP</sequence>
<dbReference type="Proteomes" id="UP000010988">
    <property type="component" value="Unassembled WGS sequence"/>
</dbReference>
<proteinExistence type="predicted"/>
<dbReference type="AlphaFoldDB" id="L7KGZ8"/>
<comment type="subcellular location">
    <subcellularLocation>
        <location evidence="1">Membrane</location>
    </subcellularLocation>
</comment>
<evidence type="ECO:0000313" key="5">
    <source>
        <dbReference type="EMBL" id="GAC47222.1"/>
    </source>
</evidence>
<dbReference type="GO" id="GO:0016020">
    <property type="term" value="C:membrane"/>
    <property type="evidence" value="ECO:0007669"/>
    <property type="project" value="UniProtKB-SubCell"/>
</dbReference>
<keyword evidence="2 4" id="KW-0472">Membrane</keyword>
<evidence type="ECO:0000256" key="3">
    <source>
        <dbReference type="SAM" id="MobiDB-lite"/>
    </source>
</evidence>
<feature type="region of interest" description="Disordered" evidence="3">
    <location>
        <begin position="1"/>
        <end position="25"/>
    </location>
</feature>